<dbReference type="Proteomes" id="UP001175271">
    <property type="component" value="Unassembled WGS sequence"/>
</dbReference>
<sequence length="334" mass="38109">MTLLGTLYTEYCALSSFKLDDYPSRPSVTTCLDFTVLQRDGDTVAHRSSDYQTAQLNQDRVQSGVSRENCRKLFESKIFARPRGLSTKELLLSGVDQGLLHRMDVRFVCGVNALYDISMAGSPGTDLALYAEKISYGGLEYIMITTMGTVFEPPDPEEEELKNAFERFMFSEDSLPFHGVYAMPENVTLSKMTFGNIDVLVKYGFNGMHKGSKVKIQFVNGDDKQHQVRKMSTIARKAYFANMDQLLVASSSFAKFYERCFEDRPRELKTELYNVKGLVEEDRFLQQDLLLINAFFKKLRKIFDSNRYATGVYCTKERAHGPETSKPIRFELVV</sequence>
<dbReference type="EMBL" id="JAUCMV010000002">
    <property type="protein sequence ID" value="KAK0419864.1"/>
    <property type="molecule type" value="Genomic_DNA"/>
</dbReference>
<protein>
    <submittedName>
        <fullName evidence="1">Uncharacterized protein</fullName>
    </submittedName>
</protein>
<accession>A0AA39IAU4</accession>
<evidence type="ECO:0000313" key="2">
    <source>
        <dbReference type="Proteomes" id="UP001175271"/>
    </source>
</evidence>
<reference evidence="1" key="1">
    <citation type="submission" date="2023-06" db="EMBL/GenBank/DDBJ databases">
        <title>Genomic analysis of the entomopathogenic nematode Steinernema hermaphroditum.</title>
        <authorList>
            <person name="Schwarz E.M."/>
            <person name="Heppert J.K."/>
            <person name="Baniya A."/>
            <person name="Schwartz H.T."/>
            <person name="Tan C.-H."/>
            <person name="Antoshechkin I."/>
            <person name="Sternberg P.W."/>
            <person name="Goodrich-Blair H."/>
            <person name="Dillman A.R."/>
        </authorList>
    </citation>
    <scope>NUCLEOTIDE SEQUENCE</scope>
    <source>
        <strain evidence="1">PS9179</strain>
        <tissue evidence="1">Whole animal</tissue>
    </source>
</reference>
<dbReference type="AlphaFoldDB" id="A0AA39IAU4"/>
<keyword evidence="2" id="KW-1185">Reference proteome</keyword>
<organism evidence="1 2">
    <name type="scientific">Steinernema hermaphroditum</name>
    <dbReference type="NCBI Taxonomy" id="289476"/>
    <lineage>
        <taxon>Eukaryota</taxon>
        <taxon>Metazoa</taxon>
        <taxon>Ecdysozoa</taxon>
        <taxon>Nematoda</taxon>
        <taxon>Chromadorea</taxon>
        <taxon>Rhabditida</taxon>
        <taxon>Tylenchina</taxon>
        <taxon>Panagrolaimomorpha</taxon>
        <taxon>Strongyloidoidea</taxon>
        <taxon>Steinernematidae</taxon>
        <taxon>Steinernema</taxon>
    </lineage>
</organism>
<comment type="caution">
    <text evidence="1">The sequence shown here is derived from an EMBL/GenBank/DDBJ whole genome shotgun (WGS) entry which is preliminary data.</text>
</comment>
<proteinExistence type="predicted"/>
<gene>
    <name evidence="1" type="ORF">QR680_014375</name>
</gene>
<name>A0AA39IAU4_9BILA</name>
<evidence type="ECO:0000313" key="1">
    <source>
        <dbReference type="EMBL" id="KAK0419864.1"/>
    </source>
</evidence>